<name>A0A1G9QYV1_9FIRM</name>
<dbReference type="InterPro" id="IPR043129">
    <property type="entry name" value="ATPase_NBD"/>
</dbReference>
<dbReference type="Pfam" id="PF00370">
    <property type="entry name" value="FGGY_N"/>
    <property type="match status" value="1"/>
</dbReference>
<keyword evidence="2 4" id="KW-0808">Transferase</keyword>
<sequence length="510" mass="56347">MFMGYLLGIDVGSTNYKAVACDYNGHFLATAKRPADTTYLEHGWAQLDPQKMWEGVAACIKEVSQALPGEICDGIGIATNGEDMFLDASGEAVHPTIRWFDTRTDKIAKAWKNFGVEQVYKITGINPNPVAGITRIQWIKKHHPELFAKIHCWIQTQGFVSLKLTGIARTSWNNACRTMAFDLRTRNWSKEILEEAGIPEDILAEPIRPGELVGMTTEDVAAMIGLPAGTPVYAGGIDYACGTFATGIIKSGQMLDSTGTSEQLVFISDEPQSSPKYINKNFTSVSYVVNDKYYMMGQIISSGGILEWFKREFEGASFDELVAEASLRPIGANGCMMLPYFSGRYTLGSDAAARGAFLGITTATTRGDFVRAILEGLCFEMYSIVRNVQRISDKEIQSIYAIGGAAKSDFWMQLKADITGIRVKSKSVPEAAALGAAMLAGIGAGVYDSPEDAVEKVSFPEKVYEPNKKRHKKYMDIYERLNQQMYPALKYFNDTVTEMQSSLIEWDDEE</sequence>
<dbReference type="PANTHER" id="PTHR43095">
    <property type="entry name" value="SUGAR KINASE"/>
    <property type="match status" value="1"/>
</dbReference>
<dbReference type="GO" id="GO:0016301">
    <property type="term" value="F:kinase activity"/>
    <property type="evidence" value="ECO:0007669"/>
    <property type="project" value="UniProtKB-KW"/>
</dbReference>
<keyword evidence="3 4" id="KW-0418">Kinase</keyword>
<dbReference type="GO" id="GO:0016773">
    <property type="term" value="F:phosphotransferase activity, alcohol group as acceptor"/>
    <property type="evidence" value="ECO:0007669"/>
    <property type="project" value="InterPro"/>
</dbReference>
<dbReference type="CDD" id="cd07773">
    <property type="entry name" value="ASKHA_NBD_FGGY_FK"/>
    <property type="match status" value="1"/>
</dbReference>
<dbReference type="PROSITE" id="PS00445">
    <property type="entry name" value="FGGY_KINASES_2"/>
    <property type="match status" value="1"/>
</dbReference>
<dbReference type="InterPro" id="IPR018483">
    <property type="entry name" value="Carb_kinase_FGGY_CS"/>
</dbReference>
<evidence type="ECO:0000259" key="6">
    <source>
        <dbReference type="Pfam" id="PF02782"/>
    </source>
</evidence>
<evidence type="ECO:0000256" key="3">
    <source>
        <dbReference type="ARBA" id="ARBA00022777"/>
    </source>
</evidence>
<evidence type="ECO:0000313" key="7">
    <source>
        <dbReference type="EMBL" id="SDM16206.1"/>
    </source>
</evidence>
<protein>
    <submittedName>
        <fullName evidence="7">Xylulokinase</fullName>
    </submittedName>
</protein>
<dbReference type="Gene3D" id="3.30.420.40">
    <property type="match status" value="2"/>
</dbReference>
<dbReference type="STRING" id="349095.SAMN05660299_00334"/>
<evidence type="ECO:0000313" key="8">
    <source>
        <dbReference type="Proteomes" id="UP000199309"/>
    </source>
</evidence>
<dbReference type="Pfam" id="PF02782">
    <property type="entry name" value="FGGY_C"/>
    <property type="match status" value="1"/>
</dbReference>
<keyword evidence="8" id="KW-1185">Reference proteome</keyword>
<organism evidence="7 8">
    <name type="scientific">Megasphaera paucivorans</name>
    <dbReference type="NCBI Taxonomy" id="349095"/>
    <lineage>
        <taxon>Bacteria</taxon>
        <taxon>Bacillati</taxon>
        <taxon>Bacillota</taxon>
        <taxon>Negativicutes</taxon>
        <taxon>Veillonellales</taxon>
        <taxon>Veillonellaceae</taxon>
        <taxon>Megasphaera</taxon>
    </lineage>
</organism>
<dbReference type="InterPro" id="IPR000577">
    <property type="entry name" value="Carb_kinase_FGGY"/>
</dbReference>
<dbReference type="Proteomes" id="UP000199309">
    <property type="component" value="Unassembled WGS sequence"/>
</dbReference>
<reference evidence="7 8" key="1">
    <citation type="submission" date="2016-10" db="EMBL/GenBank/DDBJ databases">
        <authorList>
            <person name="de Groot N.N."/>
        </authorList>
    </citation>
    <scope>NUCLEOTIDE SEQUENCE [LARGE SCALE GENOMIC DNA]</scope>
    <source>
        <strain evidence="7 8">DSM 16981</strain>
    </source>
</reference>
<dbReference type="PIRSF" id="PIRSF000538">
    <property type="entry name" value="GlpK"/>
    <property type="match status" value="1"/>
</dbReference>
<evidence type="ECO:0000256" key="2">
    <source>
        <dbReference type="ARBA" id="ARBA00022679"/>
    </source>
</evidence>
<dbReference type="AlphaFoldDB" id="A0A1G9QYV1"/>
<dbReference type="GO" id="GO:0005975">
    <property type="term" value="P:carbohydrate metabolic process"/>
    <property type="evidence" value="ECO:0007669"/>
    <property type="project" value="InterPro"/>
</dbReference>
<dbReference type="PANTHER" id="PTHR43095:SF5">
    <property type="entry name" value="XYLULOSE KINASE"/>
    <property type="match status" value="1"/>
</dbReference>
<evidence type="ECO:0000256" key="4">
    <source>
        <dbReference type="RuleBase" id="RU003733"/>
    </source>
</evidence>
<dbReference type="EMBL" id="FNHQ01000002">
    <property type="protein sequence ID" value="SDM16206.1"/>
    <property type="molecule type" value="Genomic_DNA"/>
</dbReference>
<dbReference type="InterPro" id="IPR050406">
    <property type="entry name" value="FGGY_Carb_Kinase"/>
</dbReference>
<evidence type="ECO:0000259" key="5">
    <source>
        <dbReference type="Pfam" id="PF00370"/>
    </source>
</evidence>
<dbReference type="SUPFAM" id="SSF53067">
    <property type="entry name" value="Actin-like ATPase domain"/>
    <property type="match status" value="2"/>
</dbReference>
<feature type="domain" description="Carbohydrate kinase FGGY N-terminal" evidence="5">
    <location>
        <begin position="5"/>
        <end position="244"/>
    </location>
</feature>
<gene>
    <name evidence="7" type="ORF">SAMN05660299_00334</name>
</gene>
<feature type="domain" description="Carbohydrate kinase FGGY C-terminal" evidence="6">
    <location>
        <begin position="257"/>
        <end position="443"/>
    </location>
</feature>
<dbReference type="InterPro" id="IPR018485">
    <property type="entry name" value="FGGY_C"/>
</dbReference>
<comment type="similarity">
    <text evidence="1 4">Belongs to the FGGY kinase family.</text>
</comment>
<proteinExistence type="inferred from homology"/>
<dbReference type="InterPro" id="IPR018484">
    <property type="entry name" value="FGGY_N"/>
</dbReference>
<accession>A0A1G9QYV1</accession>
<evidence type="ECO:0000256" key="1">
    <source>
        <dbReference type="ARBA" id="ARBA00009156"/>
    </source>
</evidence>